<dbReference type="Proteomes" id="UP000184245">
    <property type="component" value="Unassembled WGS sequence"/>
</dbReference>
<name>A0A1M4WR95_9CLOT</name>
<keyword evidence="4" id="KW-1185">Reference proteome</keyword>
<dbReference type="InterPro" id="IPR018698">
    <property type="entry name" value="VWA-like_dom"/>
</dbReference>
<feature type="domain" description="VWA-like" evidence="1">
    <location>
        <begin position="284"/>
        <end position="421"/>
    </location>
</feature>
<dbReference type="STRING" id="1122155.SAMN02745158_01669"/>
<dbReference type="Pfam" id="PF09967">
    <property type="entry name" value="DUF2201"/>
    <property type="match status" value="1"/>
</dbReference>
<protein>
    <submittedName>
        <fullName evidence="3">Predicted metal-dependent peptidase</fullName>
    </submittedName>
</protein>
<evidence type="ECO:0000259" key="1">
    <source>
        <dbReference type="Pfam" id="PF09967"/>
    </source>
</evidence>
<dbReference type="InterPro" id="IPR036465">
    <property type="entry name" value="vWFA_dom_sf"/>
</dbReference>
<dbReference type="SUPFAM" id="SSF53300">
    <property type="entry name" value="vWA-like"/>
    <property type="match status" value="1"/>
</dbReference>
<accession>A0A1M4WR95</accession>
<dbReference type="PANTHER" id="PTHR38730">
    <property type="entry name" value="SLL7028 PROTEIN"/>
    <property type="match status" value="1"/>
</dbReference>
<dbReference type="PANTHER" id="PTHR38730:SF1">
    <property type="entry name" value="SLL7028 PROTEIN"/>
    <property type="match status" value="1"/>
</dbReference>
<evidence type="ECO:0000259" key="2">
    <source>
        <dbReference type="Pfam" id="PF13203"/>
    </source>
</evidence>
<evidence type="ECO:0000313" key="3">
    <source>
        <dbReference type="EMBL" id="SHE83512.1"/>
    </source>
</evidence>
<sequence length="432" mass="50397">METDRKRALRQAKELLCLKIWENCRNELFTRFPLYPAALGGLRFQAGKDTGSWGTDGDSVYYSPEYVMDCYRESPVRVKAAYLHMVLHCLFLHITEEPDKDIPLWNLACDMAVEMAAARMAGAVYPLAPEARDCMACLQGTPASAENLYHMLQKEVFPWPAEALRTAFMRDDHHFWIQKADPSRLEAVKHKWEKITAYTSQNVRGMSKRAGSRKGDRSDCVERLHKGKYDYRSFLKRFAVPREEVELDTESFDYIFYHYGMEHYGNMPLIEPLEYKEGHKLEELVIAIDTSGSCSREMVQRFLEETYTILSEKENFFQKMKVFIIQCDCYIQDVAVVTSRETWKNYRDHIRIQGRGGTDFRPVFNYVEQLKKQKEIRNLKALIYFTDGDGIYPRVKPDYEAAFVFLREESLKQQMLPAWAAKLILEGGSHEH</sequence>
<evidence type="ECO:0000313" key="4">
    <source>
        <dbReference type="Proteomes" id="UP000184245"/>
    </source>
</evidence>
<gene>
    <name evidence="3" type="ORF">SAMN02745158_01669</name>
</gene>
<dbReference type="CDD" id="cd00198">
    <property type="entry name" value="vWFA"/>
    <property type="match status" value="1"/>
</dbReference>
<proteinExistence type="predicted"/>
<dbReference type="RefSeq" id="WP_072850804.1">
    <property type="nucleotide sequence ID" value="NZ_FQVI01000007.1"/>
</dbReference>
<feature type="domain" description="Putative metallopeptidase" evidence="2">
    <location>
        <begin position="33"/>
        <end position="136"/>
    </location>
</feature>
<dbReference type="InterPro" id="IPR025154">
    <property type="entry name" value="Put_metallopeptidase_dom"/>
</dbReference>
<reference evidence="3 4" key="1">
    <citation type="submission" date="2016-11" db="EMBL/GenBank/DDBJ databases">
        <authorList>
            <person name="Jaros S."/>
            <person name="Januszkiewicz K."/>
            <person name="Wedrychowicz H."/>
        </authorList>
    </citation>
    <scope>NUCLEOTIDE SEQUENCE [LARGE SCALE GENOMIC DNA]</scope>
    <source>
        <strain evidence="3 4">DSM 17459</strain>
    </source>
</reference>
<dbReference type="AlphaFoldDB" id="A0A1M4WR95"/>
<organism evidence="3 4">
    <name type="scientific">Lactonifactor longoviformis DSM 17459</name>
    <dbReference type="NCBI Taxonomy" id="1122155"/>
    <lineage>
        <taxon>Bacteria</taxon>
        <taxon>Bacillati</taxon>
        <taxon>Bacillota</taxon>
        <taxon>Clostridia</taxon>
        <taxon>Eubacteriales</taxon>
        <taxon>Clostridiaceae</taxon>
        <taxon>Lactonifactor</taxon>
    </lineage>
</organism>
<dbReference type="Pfam" id="PF13203">
    <property type="entry name" value="DUF2201_N"/>
    <property type="match status" value="1"/>
</dbReference>
<dbReference type="EMBL" id="FQVI01000007">
    <property type="protein sequence ID" value="SHE83512.1"/>
    <property type="molecule type" value="Genomic_DNA"/>
</dbReference>